<dbReference type="PANTHER" id="PTHR37807">
    <property type="entry name" value="OS07G0160300 PROTEIN"/>
    <property type="match status" value="1"/>
</dbReference>
<evidence type="ECO:0000313" key="2">
    <source>
        <dbReference type="Proteomes" id="UP000597444"/>
    </source>
</evidence>
<gene>
    <name evidence="1" type="ORF">KSF_034690</name>
</gene>
<comment type="caution">
    <text evidence="1">The sequence shown here is derived from an EMBL/GenBank/DDBJ whole genome shotgun (WGS) entry which is preliminary data.</text>
</comment>
<dbReference type="Pfam" id="PF13671">
    <property type="entry name" value="AAA_33"/>
    <property type="match status" value="1"/>
</dbReference>
<evidence type="ECO:0000313" key="1">
    <source>
        <dbReference type="EMBL" id="GHO93421.1"/>
    </source>
</evidence>
<dbReference type="Gene3D" id="3.40.50.300">
    <property type="entry name" value="P-loop containing nucleotide triphosphate hydrolases"/>
    <property type="match status" value="1"/>
</dbReference>
<dbReference type="RefSeq" id="WP_220204204.1">
    <property type="nucleotide sequence ID" value="NZ_BNJK01000001.1"/>
</dbReference>
<reference evidence="1" key="1">
    <citation type="submission" date="2020-10" db="EMBL/GenBank/DDBJ databases">
        <title>Taxonomic study of unclassified bacteria belonging to the class Ktedonobacteria.</title>
        <authorList>
            <person name="Yabe S."/>
            <person name="Wang C.M."/>
            <person name="Zheng Y."/>
            <person name="Sakai Y."/>
            <person name="Cavaletti L."/>
            <person name="Monciardini P."/>
            <person name="Donadio S."/>
        </authorList>
    </citation>
    <scope>NUCLEOTIDE SEQUENCE</scope>
    <source>
        <strain evidence="1">ID150040</strain>
    </source>
</reference>
<protein>
    <recommendedName>
        <fullName evidence="3">AAA family ATPase</fullName>
    </recommendedName>
</protein>
<evidence type="ECO:0008006" key="3">
    <source>
        <dbReference type="Google" id="ProtNLM"/>
    </source>
</evidence>
<keyword evidence="2" id="KW-1185">Reference proteome</keyword>
<dbReference type="PANTHER" id="PTHR37807:SF3">
    <property type="entry name" value="OS07G0160300 PROTEIN"/>
    <property type="match status" value="1"/>
</dbReference>
<proteinExistence type="predicted"/>
<dbReference type="AlphaFoldDB" id="A0A8J3IN95"/>
<dbReference type="Proteomes" id="UP000597444">
    <property type="component" value="Unassembled WGS sequence"/>
</dbReference>
<accession>A0A8J3IN95</accession>
<dbReference type="InterPro" id="IPR027417">
    <property type="entry name" value="P-loop_NTPase"/>
</dbReference>
<dbReference type="EMBL" id="BNJK01000001">
    <property type="protein sequence ID" value="GHO93421.1"/>
    <property type="molecule type" value="Genomic_DNA"/>
</dbReference>
<dbReference type="SUPFAM" id="SSF52540">
    <property type="entry name" value="P-loop containing nucleoside triphosphate hydrolases"/>
    <property type="match status" value="1"/>
</dbReference>
<sequence length="186" mass="20240">MKKATLIIVNGLPGSGKTTLARRLAADLSLPVFSRDGIYETLYDALDCRSNGEPLLLGKTSFVMLYYVTGSLLAAGRPLIVEGFFGRPELRSAEFLKLQAAYGFEPLQIVCRAEGEVLLQRILARAGSSERHGGHHDLEYLASNKERLLQGDLAPLALGGQLIEINTTTPDSFDYTDLLQRACAAL</sequence>
<name>A0A8J3IN95_9CHLR</name>
<organism evidence="1 2">
    <name type="scientific">Reticulibacter mediterranei</name>
    <dbReference type="NCBI Taxonomy" id="2778369"/>
    <lineage>
        <taxon>Bacteria</taxon>
        <taxon>Bacillati</taxon>
        <taxon>Chloroflexota</taxon>
        <taxon>Ktedonobacteria</taxon>
        <taxon>Ktedonobacterales</taxon>
        <taxon>Reticulibacteraceae</taxon>
        <taxon>Reticulibacter</taxon>
    </lineage>
</organism>